<dbReference type="SMR" id="B3MHI0"/>
<evidence type="ECO:0000256" key="3">
    <source>
        <dbReference type="ARBA" id="ARBA00038401"/>
    </source>
</evidence>
<evidence type="ECO:0000313" key="6">
    <source>
        <dbReference type="Proteomes" id="UP000007801"/>
    </source>
</evidence>
<dbReference type="PANTHER" id="PTHR23424:SF23">
    <property type="entry name" value="PROTEIN SAAL1"/>
    <property type="match status" value="1"/>
</dbReference>
<dbReference type="SUPFAM" id="SSF48371">
    <property type="entry name" value="ARM repeat"/>
    <property type="match status" value="1"/>
</dbReference>
<organism evidence="5 6">
    <name type="scientific">Drosophila ananassae</name>
    <name type="common">Fruit fly</name>
    <dbReference type="NCBI Taxonomy" id="7217"/>
    <lineage>
        <taxon>Eukaryota</taxon>
        <taxon>Metazoa</taxon>
        <taxon>Ecdysozoa</taxon>
        <taxon>Arthropoda</taxon>
        <taxon>Hexapoda</taxon>
        <taxon>Insecta</taxon>
        <taxon>Pterygota</taxon>
        <taxon>Neoptera</taxon>
        <taxon>Endopterygota</taxon>
        <taxon>Diptera</taxon>
        <taxon>Brachycera</taxon>
        <taxon>Muscomorpha</taxon>
        <taxon>Ephydroidea</taxon>
        <taxon>Drosophilidae</taxon>
        <taxon>Drosophila</taxon>
        <taxon>Sophophora</taxon>
    </lineage>
</organism>
<dbReference type="HOGENOM" id="CLU_523034_0_0_1"/>
<protein>
    <recommendedName>
        <fullName evidence="7">Protein saal1</fullName>
    </recommendedName>
</protein>
<dbReference type="EMBL" id="CH902619">
    <property type="protein sequence ID" value="EDV37980.1"/>
    <property type="molecule type" value="Genomic_DNA"/>
</dbReference>
<dbReference type="FunCoup" id="B3MHI0">
    <property type="interactions" value="584"/>
</dbReference>
<feature type="region of interest" description="Disordered" evidence="4">
    <location>
        <begin position="1"/>
        <end position="65"/>
    </location>
</feature>
<dbReference type="OrthoDB" id="2156856at2759"/>
<evidence type="ECO:0000256" key="4">
    <source>
        <dbReference type="SAM" id="MobiDB-lite"/>
    </source>
</evidence>
<evidence type="ECO:0008006" key="7">
    <source>
        <dbReference type="Google" id="ProtNLM"/>
    </source>
</evidence>
<dbReference type="eggNOG" id="KOG3700">
    <property type="taxonomic scope" value="Eukaryota"/>
</dbReference>
<dbReference type="KEGG" id="dan:6494006"/>
<comment type="similarity">
    <text evidence="3">Belongs to the SAAL1 family.</text>
</comment>
<name>B3MHI0_DROAN</name>
<evidence type="ECO:0000256" key="2">
    <source>
        <dbReference type="ARBA" id="ARBA00023242"/>
    </source>
</evidence>
<comment type="subcellular location">
    <subcellularLocation>
        <location evidence="1">Nucleus</location>
    </subcellularLocation>
</comment>
<keyword evidence="2" id="KW-0539">Nucleus</keyword>
<dbReference type="AlphaFoldDB" id="B3MHI0"/>
<proteinExistence type="inferred from homology"/>
<dbReference type="InterPro" id="IPR016024">
    <property type="entry name" value="ARM-type_fold"/>
</dbReference>
<reference evidence="5 6" key="1">
    <citation type="journal article" date="2007" name="Nature">
        <title>Evolution of genes and genomes on the Drosophila phylogeny.</title>
        <authorList>
            <consortium name="Drosophila 12 Genomes Consortium"/>
            <person name="Clark A.G."/>
            <person name="Eisen M.B."/>
            <person name="Smith D.R."/>
            <person name="Bergman C.M."/>
            <person name="Oliver B."/>
            <person name="Markow T.A."/>
            <person name="Kaufman T.C."/>
            <person name="Kellis M."/>
            <person name="Gelbart W."/>
            <person name="Iyer V.N."/>
            <person name="Pollard D.A."/>
            <person name="Sackton T.B."/>
            <person name="Larracuente A.M."/>
            <person name="Singh N.D."/>
            <person name="Abad J.P."/>
            <person name="Abt D.N."/>
            <person name="Adryan B."/>
            <person name="Aguade M."/>
            <person name="Akashi H."/>
            <person name="Anderson W.W."/>
            <person name="Aquadro C.F."/>
            <person name="Ardell D.H."/>
            <person name="Arguello R."/>
            <person name="Artieri C.G."/>
            <person name="Barbash D.A."/>
            <person name="Barker D."/>
            <person name="Barsanti P."/>
            <person name="Batterham P."/>
            <person name="Batzoglou S."/>
            <person name="Begun D."/>
            <person name="Bhutkar A."/>
            <person name="Blanco E."/>
            <person name="Bosak S.A."/>
            <person name="Bradley R.K."/>
            <person name="Brand A.D."/>
            <person name="Brent M.R."/>
            <person name="Brooks A.N."/>
            <person name="Brown R.H."/>
            <person name="Butlin R.K."/>
            <person name="Caggese C."/>
            <person name="Calvi B.R."/>
            <person name="Bernardo de Carvalho A."/>
            <person name="Caspi A."/>
            <person name="Castrezana S."/>
            <person name="Celniker S.E."/>
            <person name="Chang J.L."/>
            <person name="Chapple C."/>
            <person name="Chatterji S."/>
            <person name="Chinwalla A."/>
            <person name="Civetta A."/>
            <person name="Clifton S.W."/>
            <person name="Comeron J.M."/>
            <person name="Costello J.C."/>
            <person name="Coyne J.A."/>
            <person name="Daub J."/>
            <person name="David R.G."/>
            <person name="Delcher A.L."/>
            <person name="Delehaunty K."/>
            <person name="Do C.B."/>
            <person name="Ebling H."/>
            <person name="Edwards K."/>
            <person name="Eickbush T."/>
            <person name="Evans J.D."/>
            <person name="Filipski A."/>
            <person name="Findeiss S."/>
            <person name="Freyhult E."/>
            <person name="Fulton L."/>
            <person name="Fulton R."/>
            <person name="Garcia A.C."/>
            <person name="Gardiner A."/>
            <person name="Garfield D.A."/>
            <person name="Garvin B.E."/>
            <person name="Gibson G."/>
            <person name="Gilbert D."/>
            <person name="Gnerre S."/>
            <person name="Godfrey J."/>
            <person name="Good R."/>
            <person name="Gotea V."/>
            <person name="Gravely B."/>
            <person name="Greenberg A.J."/>
            <person name="Griffiths-Jones S."/>
            <person name="Gross S."/>
            <person name="Guigo R."/>
            <person name="Gustafson E.A."/>
            <person name="Haerty W."/>
            <person name="Hahn M.W."/>
            <person name="Halligan D.L."/>
            <person name="Halpern A.L."/>
            <person name="Halter G.M."/>
            <person name="Han M.V."/>
            <person name="Heger A."/>
            <person name="Hillier L."/>
            <person name="Hinrichs A.S."/>
            <person name="Holmes I."/>
            <person name="Hoskins R.A."/>
            <person name="Hubisz M.J."/>
            <person name="Hultmark D."/>
            <person name="Huntley M.A."/>
            <person name="Jaffe D.B."/>
            <person name="Jagadeeshan S."/>
            <person name="Jeck W.R."/>
            <person name="Johnson J."/>
            <person name="Jones C.D."/>
            <person name="Jordan W.C."/>
            <person name="Karpen G.H."/>
            <person name="Kataoka E."/>
            <person name="Keightley P.D."/>
            <person name="Kheradpour P."/>
            <person name="Kirkness E.F."/>
            <person name="Koerich L.B."/>
            <person name="Kristiansen K."/>
            <person name="Kudrna D."/>
            <person name="Kulathinal R.J."/>
            <person name="Kumar S."/>
            <person name="Kwok R."/>
            <person name="Lander E."/>
            <person name="Langley C.H."/>
            <person name="Lapoint R."/>
            <person name="Lazzaro B.P."/>
            <person name="Lee S.J."/>
            <person name="Levesque L."/>
            <person name="Li R."/>
            <person name="Lin C.F."/>
            <person name="Lin M.F."/>
            <person name="Lindblad-Toh K."/>
            <person name="Llopart A."/>
            <person name="Long M."/>
            <person name="Low L."/>
            <person name="Lozovsky E."/>
            <person name="Lu J."/>
            <person name="Luo M."/>
            <person name="Machado C.A."/>
            <person name="Makalowski W."/>
            <person name="Marzo M."/>
            <person name="Matsuda M."/>
            <person name="Matzkin L."/>
            <person name="McAllister B."/>
            <person name="McBride C.S."/>
            <person name="McKernan B."/>
            <person name="McKernan K."/>
            <person name="Mendez-Lago M."/>
            <person name="Minx P."/>
            <person name="Mollenhauer M.U."/>
            <person name="Montooth K."/>
            <person name="Mount S.M."/>
            <person name="Mu X."/>
            <person name="Myers E."/>
            <person name="Negre B."/>
            <person name="Newfeld S."/>
            <person name="Nielsen R."/>
            <person name="Noor M.A."/>
            <person name="O'Grady P."/>
            <person name="Pachter L."/>
            <person name="Papaceit M."/>
            <person name="Parisi M.J."/>
            <person name="Parisi M."/>
            <person name="Parts L."/>
            <person name="Pedersen J.S."/>
            <person name="Pesole G."/>
            <person name="Phillippy A.M."/>
            <person name="Ponting C.P."/>
            <person name="Pop M."/>
            <person name="Porcelli D."/>
            <person name="Powell J.R."/>
            <person name="Prohaska S."/>
            <person name="Pruitt K."/>
            <person name="Puig M."/>
            <person name="Quesneville H."/>
            <person name="Ram K.R."/>
            <person name="Rand D."/>
            <person name="Rasmussen M.D."/>
            <person name="Reed L.K."/>
            <person name="Reenan R."/>
            <person name="Reily A."/>
            <person name="Remington K.A."/>
            <person name="Rieger T.T."/>
            <person name="Ritchie M.G."/>
            <person name="Robin C."/>
            <person name="Rogers Y.H."/>
            <person name="Rohde C."/>
            <person name="Rozas J."/>
            <person name="Rubenfield M.J."/>
            <person name="Ruiz A."/>
            <person name="Russo S."/>
            <person name="Salzberg S.L."/>
            <person name="Sanchez-Gracia A."/>
            <person name="Saranga D.J."/>
            <person name="Sato H."/>
            <person name="Schaeffer S.W."/>
            <person name="Schatz M.C."/>
            <person name="Schlenke T."/>
            <person name="Schwartz R."/>
            <person name="Segarra C."/>
            <person name="Singh R.S."/>
            <person name="Sirot L."/>
            <person name="Sirota M."/>
            <person name="Sisneros N.B."/>
            <person name="Smith C.D."/>
            <person name="Smith T.F."/>
            <person name="Spieth J."/>
            <person name="Stage D.E."/>
            <person name="Stark A."/>
            <person name="Stephan W."/>
            <person name="Strausberg R.L."/>
            <person name="Strempel S."/>
            <person name="Sturgill D."/>
            <person name="Sutton G."/>
            <person name="Sutton G.G."/>
            <person name="Tao W."/>
            <person name="Teichmann S."/>
            <person name="Tobari Y.N."/>
            <person name="Tomimura Y."/>
            <person name="Tsolas J.M."/>
            <person name="Valente V.L."/>
            <person name="Venter E."/>
            <person name="Venter J.C."/>
            <person name="Vicario S."/>
            <person name="Vieira F.G."/>
            <person name="Vilella A.J."/>
            <person name="Villasante A."/>
            <person name="Walenz B."/>
            <person name="Wang J."/>
            <person name="Wasserman M."/>
            <person name="Watts T."/>
            <person name="Wilson D."/>
            <person name="Wilson R.K."/>
            <person name="Wing R.A."/>
            <person name="Wolfner M.F."/>
            <person name="Wong A."/>
            <person name="Wong G.K."/>
            <person name="Wu C.I."/>
            <person name="Wu G."/>
            <person name="Yamamoto D."/>
            <person name="Yang H.P."/>
            <person name="Yang S.P."/>
            <person name="Yorke J.A."/>
            <person name="Yoshida K."/>
            <person name="Zdobnov E."/>
            <person name="Zhang P."/>
            <person name="Zhang Y."/>
            <person name="Zimin A.V."/>
            <person name="Baldwin J."/>
            <person name="Abdouelleil A."/>
            <person name="Abdulkadir J."/>
            <person name="Abebe A."/>
            <person name="Abera B."/>
            <person name="Abreu J."/>
            <person name="Acer S.C."/>
            <person name="Aftuck L."/>
            <person name="Alexander A."/>
            <person name="An P."/>
            <person name="Anderson E."/>
            <person name="Anderson S."/>
            <person name="Arachi H."/>
            <person name="Azer M."/>
            <person name="Bachantsang P."/>
            <person name="Barry A."/>
            <person name="Bayul T."/>
            <person name="Berlin A."/>
            <person name="Bessette D."/>
            <person name="Bloom T."/>
            <person name="Blye J."/>
            <person name="Boguslavskiy L."/>
            <person name="Bonnet C."/>
            <person name="Boukhgalter B."/>
            <person name="Bourzgui I."/>
            <person name="Brown A."/>
            <person name="Cahill P."/>
            <person name="Channer S."/>
            <person name="Cheshatsang Y."/>
            <person name="Chuda L."/>
            <person name="Citroen M."/>
            <person name="Collymore A."/>
            <person name="Cooke P."/>
            <person name="Costello M."/>
            <person name="D'Aco K."/>
            <person name="Daza R."/>
            <person name="De Haan G."/>
            <person name="DeGray S."/>
            <person name="DeMaso C."/>
            <person name="Dhargay N."/>
            <person name="Dooley K."/>
            <person name="Dooley E."/>
            <person name="Doricent M."/>
            <person name="Dorje P."/>
            <person name="Dorjee K."/>
            <person name="Dupes A."/>
            <person name="Elong R."/>
            <person name="Falk J."/>
            <person name="Farina A."/>
            <person name="Faro S."/>
            <person name="Ferguson D."/>
            <person name="Fisher S."/>
            <person name="Foley C.D."/>
            <person name="Franke A."/>
            <person name="Friedrich D."/>
            <person name="Gadbois L."/>
            <person name="Gearin G."/>
            <person name="Gearin C.R."/>
            <person name="Giannoukos G."/>
            <person name="Goode T."/>
            <person name="Graham J."/>
            <person name="Grandbois E."/>
            <person name="Grewal S."/>
            <person name="Gyaltsen K."/>
            <person name="Hafez N."/>
            <person name="Hagos B."/>
            <person name="Hall J."/>
            <person name="Henson C."/>
            <person name="Hollinger A."/>
            <person name="Honan T."/>
            <person name="Huard M.D."/>
            <person name="Hughes L."/>
            <person name="Hurhula B."/>
            <person name="Husby M.E."/>
            <person name="Kamat A."/>
            <person name="Kanga B."/>
            <person name="Kashin S."/>
            <person name="Khazanovich D."/>
            <person name="Kisner P."/>
            <person name="Lance K."/>
            <person name="Lara M."/>
            <person name="Lee W."/>
            <person name="Lennon N."/>
            <person name="Letendre F."/>
            <person name="LeVine R."/>
            <person name="Lipovsky A."/>
            <person name="Liu X."/>
            <person name="Liu J."/>
            <person name="Liu S."/>
            <person name="Lokyitsang T."/>
            <person name="Lokyitsang Y."/>
            <person name="Lubonja R."/>
            <person name="Lui A."/>
            <person name="MacDonald P."/>
            <person name="Magnisalis V."/>
            <person name="Maru K."/>
            <person name="Matthews C."/>
            <person name="McCusker W."/>
            <person name="McDonough S."/>
            <person name="Mehta T."/>
            <person name="Meldrim J."/>
            <person name="Meneus L."/>
            <person name="Mihai O."/>
            <person name="Mihalev A."/>
            <person name="Mihova T."/>
            <person name="Mittelman R."/>
            <person name="Mlenga V."/>
            <person name="Montmayeur A."/>
            <person name="Mulrain L."/>
            <person name="Navidi A."/>
            <person name="Naylor J."/>
            <person name="Negash T."/>
            <person name="Nguyen T."/>
            <person name="Nguyen N."/>
            <person name="Nicol R."/>
            <person name="Norbu C."/>
            <person name="Norbu N."/>
            <person name="Novod N."/>
            <person name="O'Neill B."/>
            <person name="Osman S."/>
            <person name="Markiewicz E."/>
            <person name="Oyono O.L."/>
            <person name="Patti C."/>
            <person name="Phunkhang P."/>
            <person name="Pierre F."/>
            <person name="Priest M."/>
            <person name="Raghuraman S."/>
            <person name="Rege F."/>
            <person name="Reyes R."/>
            <person name="Rise C."/>
            <person name="Rogov P."/>
            <person name="Ross K."/>
            <person name="Ryan E."/>
            <person name="Settipalli S."/>
            <person name="Shea T."/>
            <person name="Sherpa N."/>
            <person name="Shi L."/>
            <person name="Shih D."/>
            <person name="Sparrow T."/>
            <person name="Spaulding J."/>
            <person name="Stalker J."/>
            <person name="Stange-Thomann N."/>
            <person name="Stavropoulos S."/>
            <person name="Stone C."/>
            <person name="Strader C."/>
            <person name="Tesfaye S."/>
            <person name="Thomson T."/>
            <person name="Thoulutsang Y."/>
            <person name="Thoulutsang D."/>
            <person name="Topham K."/>
            <person name="Topping I."/>
            <person name="Tsamla T."/>
            <person name="Vassiliev H."/>
            <person name="Vo A."/>
            <person name="Wangchuk T."/>
            <person name="Wangdi T."/>
            <person name="Weiand M."/>
            <person name="Wilkinson J."/>
            <person name="Wilson A."/>
            <person name="Yadav S."/>
            <person name="Young G."/>
            <person name="Yu Q."/>
            <person name="Zembek L."/>
            <person name="Zhong D."/>
            <person name="Zimmer A."/>
            <person name="Zwirko Z."/>
            <person name="Jaffe D.B."/>
            <person name="Alvarez P."/>
            <person name="Brockman W."/>
            <person name="Butler J."/>
            <person name="Chin C."/>
            <person name="Gnerre S."/>
            <person name="Grabherr M."/>
            <person name="Kleber M."/>
            <person name="Mauceli E."/>
            <person name="MacCallum I."/>
        </authorList>
    </citation>
    <scope>NUCLEOTIDE SEQUENCE [LARGE SCALE GENOMIC DNA]</scope>
    <source>
        <strain evidence="6">Tucson 14024-0371.13</strain>
    </source>
</reference>
<evidence type="ECO:0000256" key="1">
    <source>
        <dbReference type="ARBA" id="ARBA00004123"/>
    </source>
</evidence>
<dbReference type="PhylomeDB" id="B3MHI0"/>
<evidence type="ECO:0000313" key="5">
    <source>
        <dbReference type="EMBL" id="EDV37980.1"/>
    </source>
</evidence>
<dbReference type="PANTHER" id="PTHR23424">
    <property type="entry name" value="SERUM AMYLOID A"/>
    <property type="match status" value="1"/>
</dbReference>
<accession>B3MHI0</accession>
<sequence>MPNEDAERSGPATGAIKENEVPPAEPVKSVSASASSASTTPPPSHEEENNGEDGGEQEAGDDEDEEQLLNRMRADAVGDTMYSSRFILQTMMQLSQLTPDSQLDQQLEDDLCKVWDMSTSPEVVSMLLDNDAVDSIMYTIISACEDVRLYEILVGLLGNLCAQVDCAVLLTSNPEFMETLFKLTNCMDTGMLVQLMRLYQFIMAHVLSGKEQFAVDWYVCFSAFENSAANLGKILQQSVSDELLTAALKATNAILASCALVEEENSNSALNLKPFSEVFLVQELCTGVNIAFLRLMRDDHTKLSDEEAGAEEGEVPAPVADGGEDADVGYEACAPKISCDVEIIQTYLNICTILVQLPEAQNSMDNYAPNIVSCLTRILQFLQQPLQLFPMGERQEEYLEDLAHIWSRIKYFYQTDAFTNLLEVWFRLKKHIDNYTENDEEDVNEFEDEEEEDVPKEQYVDNAFKVLRLLACMLIKAGSIDLQGIGEEKLELFMSSLKAEEDAIFSSAFDVLNEVLENETSQGQA</sequence>
<dbReference type="InParanoid" id="B3MHI0"/>
<dbReference type="GeneID" id="6494006"/>
<keyword evidence="6" id="KW-1185">Reference proteome</keyword>
<dbReference type="GO" id="GO:0005654">
    <property type="term" value="C:nucleoplasm"/>
    <property type="evidence" value="ECO:0007669"/>
    <property type="project" value="TreeGrafter"/>
</dbReference>
<gene>
    <name evidence="5" type="primary">Dana\GF11141</name>
    <name evidence="5" type="synonym">dana_GLEANR_11210</name>
    <name evidence="5" type="ORF">GF11141</name>
</gene>
<dbReference type="InterPro" id="IPR052464">
    <property type="entry name" value="Synovial_Prolif_Regulator"/>
</dbReference>
<dbReference type="Proteomes" id="UP000007801">
    <property type="component" value="Unassembled WGS sequence"/>
</dbReference>
<feature type="compositionally biased region" description="Low complexity" evidence="4">
    <location>
        <begin position="26"/>
        <end position="39"/>
    </location>
</feature>
<dbReference type="OMA" id="YLNICTI"/>
<feature type="compositionally biased region" description="Acidic residues" evidence="4">
    <location>
        <begin position="49"/>
        <end position="65"/>
    </location>
</feature>